<evidence type="ECO:0000256" key="12">
    <source>
        <dbReference type="SAM" id="SignalP"/>
    </source>
</evidence>
<feature type="chain" id="PRO_5038805747" description="Murein endopeptidase K" evidence="12">
    <location>
        <begin position="28"/>
        <end position="180"/>
    </location>
</feature>
<dbReference type="InterPro" id="IPR009045">
    <property type="entry name" value="Zn_M74/Hedgehog-like"/>
</dbReference>
<dbReference type="InterPro" id="IPR010275">
    <property type="entry name" value="MepK"/>
</dbReference>
<dbReference type="Pfam" id="PF05951">
    <property type="entry name" value="Peptidase_M15_2"/>
    <property type="match status" value="1"/>
</dbReference>
<keyword evidence="14" id="KW-1185">Reference proteome</keyword>
<evidence type="ECO:0000256" key="11">
    <source>
        <dbReference type="ARBA" id="ARBA00093666"/>
    </source>
</evidence>
<evidence type="ECO:0000256" key="4">
    <source>
        <dbReference type="ARBA" id="ARBA00022723"/>
    </source>
</evidence>
<dbReference type="RefSeq" id="WP_167187733.1">
    <property type="nucleotide sequence ID" value="NZ_JAAONZ010000010.1"/>
</dbReference>
<evidence type="ECO:0000256" key="1">
    <source>
        <dbReference type="ARBA" id="ARBA00001947"/>
    </source>
</evidence>
<gene>
    <name evidence="13" type="ORF">G8770_13695</name>
</gene>
<dbReference type="Gene3D" id="3.30.1380.10">
    <property type="match status" value="1"/>
</dbReference>
<evidence type="ECO:0000256" key="2">
    <source>
        <dbReference type="ARBA" id="ARBA00004776"/>
    </source>
</evidence>
<organism evidence="13 14">
    <name type="scientific">Pseudomaricurvus hydrocarbonicus</name>
    <dbReference type="NCBI Taxonomy" id="1470433"/>
    <lineage>
        <taxon>Bacteria</taxon>
        <taxon>Pseudomonadati</taxon>
        <taxon>Pseudomonadota</taxon>
        <taxon>Gammaproteobacteria</taxon>
        <taxon>Cellvibrionales</taxon>
        <taxon>Cellvibrionaceae</taxon>
        <taxon>Pseudomaricurvus</taxon>
    </lineage>
</organism>
<keyword evidence="3" id="KW-0645">Protease</keyword>
<keyword evidence="8" id="KW-0482">Metalloprotease</keyword>
<keyword evidence="4" id="KW-0479">Metal-binding</keyword>
<evidence type="ECO:0000256" key="5">
    <source>
        <dbReference type="ARBA" id="ARBA00022729"/>
    </source>
</evidence>
<comment type="caution">
    <text evidence="13">The sequence shown here is derived from an EMBL/GenBank/DDBJ whole genome shotgun (WGS) entry which is preliminary data.</text>
</comment>
<comment type="pathway">
    <text evidence="2">Cell wall biogenesis; cell wall polysaccharide biosynthesis.</text>
</comment>
<dbReference type="AlphaFoldDB" id="A0A9E5JVZ7"/>
<keyword evidence="6" id="KW-0378">Hydrolase</keyword>
<dbReference type="PROSITE" id="PS51318">
    <property type="entry name" value="TAT"/>
    <property type="match status" value="1"/>
</dbReference>
<dbReference type="PANTHER" id="PTHR37425">
    <property type="match status" value="1"/>
</dbReference>
<evidence type="ECO:0000256" key="6">
    <source>
        <dbReference type="ARBA" id="ARBA00022801"/>
    </source>
</evidence>
<name>A0A9E5JVZ7_9GAMM</name>
<comment type="cofactor">
    <cofactor evidence="1">
        <name>Zn(2+)</name>
        <dbReference type="ChEBI" id="CHEBI:29105"/>
    </cofactor>
</comment>
<dbReference type="GO" id="GO:0006508">
    <property type="term" value="P:proteolysis"/>
    <property type="evidence" value="ECO:0007669"/>
    <property type="project" value="UniProtKB-KW"/>
</dbReference>
<evidence type="ECO:0000256" key="8">
    <source>
        <dbReference type="ARBA" id="ARBA00023049"/>
    </source>
</evidence>
<dbReference type="EMBL" id="JAAONZ010000010">
    <property type="protein sequence ID" value="NHO66598.1"/>
    <property type="molecule type" value="Genomic_DNA"/>
</dbReference>
<dbReference type="InterPro" id="IPR006311">
    <property type="entry name" value="TAT_signal"/>
</dbReference>
<keyword evidence="7" id="KW-0862">Zinc</keyword>
<comment type="similarity">
    <text evidence="10">Belongs to the peptidase M15 family.</text>
</comment>
<keyword evidence="9" id="KW-0961">Cell wall biogenesis/degradation</keyword>
<protein>
    <recommendedName>
        <fullName evidence="11">Murein endopeptidase K</fullName>
    </recommendedName>
</protein>
<dbReference type="SUPFAM" id="SSF55166">
    <property type="entry name" value="Hedgehog/DD-peptidase"/>
    <property type="match status" value="1"/>
</dbReference>
<dbReference type="CDD" id="cd14844">
    <property type="entry name" value="Zn-DD-carboxypeptidase_like"/>
    <property type="match status" value="1"/>
</dbReference>
<evidence type="ECO:0000256" key="10">
    <source>
        <dbReference type="ARBA" id="ARBA00093448"/>
    </source>
</evidence>
<evidence type="ECO:0000256" key="9">
    <source>
        <dbReference type="ARBA" id="ARBA00023316"/>
    </source>
</evidence>
<evidence type="ECO:0000313" key="14">
    <source>
        <dbReference type="Proteomes" id="UP000787472"/>
    </source>
</evidence>
<dbReference type="GO" id="GO:0008237">
    <property type="term" value="F:metallopeptidase activity"/>
    <property type="evidence" value="ECO:0007669"/>
    <property type="project" value="UniProtKB-KW"/>
</dbReference>
<dbReference type="PANTHER" id="PTHR37425:SF1">
    <property type="entry name" value="OUTER MEMBRANE PROTEIN"/>
    <property type="match status" value="1"/>
</dbReference>
<feature type="signal peptide" evidence="12">
    <location>
        <begin position="1"/>
        <end position="27"/>
    </location>
</feature>
<accession>A0A9E5JVZ7</accession>
<dbReference type="Proteomes" id="UP000787472">
    <property type="component" value="Unassembled WGS sequence"/>
</dbReference>
<evidence type="ECO:0000256" key="3">
    <source>
        <dbReference type="ARBA" id="ARBA00022670"/>
    </source>
</evidence>
<keyword evidence="5 12" id="KW-0732">Signal</keyword>
<dbReference type="GO" id="GO:0046872">
    <property type="term" value="F:metal ion binding"/>
    <property type="evidence" value="ECO:0007669"/>
    <property type="project" value="UniProtKB-KW"/>
</dbReference>
<reference evidence="13" key="1">
    <citation type="submission" date="2020-03" db="EMBL/GenBank/DDBJ databases">
        <authorList>
            <person name="Guo F."/>
        </authorList>
    </citation>
    <scope>NUCLEOTIDE SEQUENCE</scope>
    <source>
        <strain evidence="13">JCM 30134</strain>
    </source>
</reference>
<evidence type="ECO:0000313" key="13">
    <source>
        <dbReference type="EMBL" id="NHO66598.1"/>
    </source>
</evidence>
<dbReference type="GO" id="GO:0071555">
    <property type="term" value="P:cell wall organization"/>
    <property type="evidence" value="ECO:0007669"/>
    <property type="project" value="UniProtKB-KW"/>
</dbReference>
<evidence type="ECO:0000256" key="7">
    <source>
        <dbReference type="ARBA" id="ARBA00022833"/>
    </source>
</evidence>
<proteinExistence type="inferred from homology"/>
<sequence length="180" mass="20106">MTMYSRRLFLGMAGFAGLALNSPFTLAAAQPKGTKNLRLRNLHTNEAIDCTYWAEGEYQLDALEDINHCLRDHRSGQVTVIDPLLLDQVHALQSTLQHRGEIHIISGYRSPETNAKLHSKSNGVAKKSLHMQGRAIDLRLPKHQLSQVRQAALAMKAGGVGYYPSDNFLHLDTGRVRHWG</sequence>